<dbReference type="GeneID" id="95570541"/>
<accession>E8MAE0</accession>
<dbReference type="Proteomes" id="UP000006228">
    <property type="component" value="Unassembled WGS sequence"/>
</dbReference>
<protein>
    <submittedName>
        <fullName evidence="1">Nitrogen regulatory protein PII</fullName>
    </submittedName>
</protein>
<dbReference type="Gene3D" id="3.30.70.120">
    <property type="match status" value="1"/>
</dbReference>
<sequence>MEYKLEIYTPEAHVIAIRDTLNAAGAGVVGDYDSVVSVVNISGFWRPTSNANPVTGQIGEINFGHEVRVDVRCRRDRVKQAMAAVREVHPYEEVVINVIPLANHEFE</sequence>
<reference evidence="1 2" key="1">
    <citation type="journal article" date="2012" name="Int. J. Syst. Evol. Microbiol.">
        <title>Vibrio caribbeanicus sp. nov., isolated from the marine sponge Scleritoderma cyanea.</title>
        <authorList>
            <person name="Hoffmann M."/>
            <person name="Monday S.R."/>
            <person name="Allard M.W."/>
            <person name="Strain E.A."/>
            <person name="Whittaker P."/>
            <person name="Naum M."/>
            <person name="McCarthy P.J."/>
            <person name="Lopez J.V."/>
            <person name="Fischer M."/>
            <person name="Brown E.W."/>
        </authorList>
    </citation>
    <scope>NUCLEOTIDE SEQUENCE [LARGE SCALE GENOMIC DNA]</scope>
    <source>
        <strain evidence="2">DSMZ 21326</strain>
    </source>
</reference>
<dbReference type="InterPro" id="IPR036069">
    <property type="entry name" value="DUF34/NIF3_sf"/>
</dbReference>
<name>E8MAE0_PHOS4</name>
<evidence type="ECO:0000313" key="1">
    <source>
        <dbReference type="EMBL" id="EGA69089.1"/>
    </source>
</evidence>
<gene>
    <name evidence="1" type="ORF">VISI1226_07278</name>
</gene>
<evidence type="ECO:0000313" key="2">
    <source>
        <dbReference type="Proteomes" id="UP000006228"/>
    </source>
</evidence>
<proteinExistence type="predicted"/>
<dbReference type="InterPro" id="IPR015867">
    <property type="entry name" value="N-reg_PII/ATP_PRibTrfase_C"/>
</dbReference>
<comment type="caution">
    <text evidence="1">The sequence shown here is derived from an EMBL/GenBank/DDBJ whole genome shotgun (WGS) entry which is preliminary data.</text>
</comment>
<dbReference type="AlphaFoldDB" id="E8MAE0"/>
<dbReference type="RefSeq" id="WP_008079320.1">
    <property type="nucleotide sequence ID" value="NZ_AEVT01000093.1"/>
</dbReference>
<organism evidence="1 2">
    <name type="scientific">Vibrio sinaloensis DSM 21326</name>
    <dbReference type="NCBI Taxonomy" id="945550"/>
    <lineage>
        <taxon>Bacteria</taxon>
        <taxon>Pseudomonadati</taxon>
        <taxon>Pseudomonadota</taxon>
        <taxon>Gammaproteobacteria</taxon>
        <taxon>Vibrionales</taxon>
        <taxon>Vibrionaceae</taxon>
        <taxon>Vibrio</taxon>
        <taxon>Vibrio oreintalis group</taxon>
    </lineage>
</organism>
<dbReference type="eggNOG" id="COG3323">
    <property type="taxonomic scope" value="Bacteria"/>
</dbReference>
<dbReference type="SUPFAM" id="SSF102705">
    <property type="entry name" value="NIF3 (NGG1p interacting factor 3)-like"/>
    <property type="match status" value="1"/>
</dbReference>
<dbReference type="EMBL" id="AEVT01000093">
    <property type="protein sequence ID" value="EGA69089.1"/>
    <property type="molecule type" value="Genomic_DNA"/>
</dbReference>
<dbReference type="PANTHER" id="PTHR41774">
    <property type="match status" value="1"/>
</dbReference>
<dbReference type="PANTHER" id="PTHR41774:SF1">
    <property type="entry name" value="NGG1P INTERACTING FACTOR NIF3"/>
    <property type="match status" value="1"/>
</dbReference>